<reference evidence="1 2" key="1">
    <citation type="journal article" date="2018" name="Mar. Genomics">
        <title>Complete genome sequence of Marinifilaceae bacterium strain SPP2, isolated from the Antarctic marine sediment.</title>
        <authorList>
            <person name="Watanabe M."/>
            <person name="Kojima H."/>
            <person name="Fukui M."/>
        </authorList>
    </citation>
    <scope>NUCLEOTIDE SEQUENCE [LARGE SCALE GENOMIC DNA]</scope>
    <source>
        <strain evidence="1 2">SPP2</strain>
    </source>
</reference>
<protein>
    <submittedName>
        <fullName evidence="1">Uncharacterized protein</fullName>
    </submittedName>
</protein>
<sequence length="353" mass="41096">MNKRLSTLLVNMKRIFIIVISLFLLVSCKTLSIYSFQGLNAPKVIIPSDVKTIGFVDRNTSFKIDSVSQIYTVNSTLLIDTTDYNIVLSTNCYQGFTENLSEYLAMDSIPFIQLDKKEMKGNRNYKPMKWDLVDSICASTGSDVLICLEDIQLYNNYTVFEDVLYYGIADVNFYAVWRIYDPLKQTYLDEQIVIDSLFSEVTSPSYNRLIEDKLPKRKDLFKDVSYQIGNQYADMLAPKWIDITRKYFASGDDRLAISKYYIDRGDWESPIILWTEISNEDDFKLAGRACYNLAFANEIKGDFLTANQWILKSIYNYKKLKSLPSEFKIVKKYTLELNERTKNKEKLDRFFGE</sequence>
<name>A0A1Y1CP42_9BACT</name>
<dbReference type="RefSeq" id="WP_096432266.1">
    <property type="nucleotide sequence ID" value="NZ_AP018042.1"/>
</dbReference>
<dbReference type="OrthoDB" id="1115705at2"/>
<dbReference type="PROSITE" id="PS51257">
    <property type="entry name" value="PROKAR_LIPOPROTEIN"/>
    <property type="match status" value="1"/>
</dbReference>
<gene>
    <name evidence="1" type="ORF">ALGA_3894</name>
</gene>
<dbReference type="EMBL" id="AP018042">
    <property type="protein sequence ID" value="BAX82186.1"/>
    <property type="molecule type" value="Genomic_DNA"/>
</dbReference>
<proteinExistence type="predicted"/>
<dbReference type="AlphaFoldDB" id="A0A1Y1CP42"/>
<reference evidence="2" key="2">
    <citation type="journal article" date="2020" name="Antonie Van Leeuwenhoek">
        <title>Labilibaculum antarcticum sp. nov., a novel facultative anaerobic, psychrotorelant bacterium isolated from marine sediment of Antarctica.</title>
        <authorList>
            <person name="Watanabe M."/>
            <person name="Kojima H."/>
            <person name="Fukui M."/>
        </authorList>
    </citation>
    <scope>NUCLEOTIDE SEQUENCE [LARGE SCALE GENOMIC DNA]</scope>
    <source>
        <strain evidence="2">SPP2</strain>
    </source>
</reference>
<accession>A0A1Y1CP42</accession>
<dbReference type="Pfam" id="PF19867">
    <property type="entry name" value="DUF6340"/>
    <property type="match status" value="1"/>
</dbReference>
<dbReference type="Proteomes" id="UP000218267">
    <property type="component" value="Chromosome"/>
</dbReference>
<organism evidence="1 2">
    <name type="scientific">Labilibaculum antarcticum</name>
    <dbReference type="NCBI Taxonomy" id="1717717"/>
    <lineage>
        <taxon>Bacteria</taxon>
        <taxon>Pseudomonadati</taxon>
        <taxon>Bacteroidota</taxon>
        <taxon>Bacteroidia</taxon>
        <taxon>Marinilabiliales</taxon>
        <taxon>Marinifilaceae</taxon>
        <taxon>Labilibaculum</taxon>
    </lineage>
</organism>
<keyword evidence="2" id="KW-1185">Reference proteome</keyword>
<dbReference type="InterPro" id="IPR045921">
    <property type="entry name" value="DUF6340"/>
</dbReference>
<dbReference type="KEGG" id="mbas:ALGA_3894"/>
<evidence type="ECO:0000313" key="2">
    <source>
        <dbReference type="Proteomes" id="UP000218267"/>
    </source>
</evidence>
<evidence type="ECO:0000313" key="1">
    <source>
        <dbReference type="EMBL" id="BAX82186.1"/>
    </source>
</evidence>